<accession>A0AAE4VGK6</accession>
<dbReference type="EMBL" id="JAWLVV010000025">
    <property type="protein sequence ID" value="MDV7293274.1"/>
    <property type="molecule type" value="Genomic_DNA"/>
</dbReference>
<dbReference type="NCBIfam" id="TIGR00996">
    <property type="entry name" value="Mtu_fam_mce"/>
    <property type="match status" value="1"/>
</dbReference>
<proteinExistence type="predicted"/>
<evidence type="ECO:0000259" key="3">
    <source>
        <dbReference type="Pfam" id="PF11887"/>
    </source>
</evidence>
<dbReference type="RefSeq" id="WP_061265842.1">
    <property type="nucleotide sequence ID" value="NZ_CP060410.1"/>
</dbReference>
<feature type="domain" description="Mammalian cell entry C-terminal" evidence="3">
    <location>
        <begin position="116"/>
        <end position="314"/>
    </location>
</feature>
<dbReference type="InterPro" id="IPR024516">
    <property type="entry name" value="Mce_C"/>
</dbReference>
<dbReference type="InterPro" id="IPR003399">
    <property type="entry name" value="Mce/MlaD"/>
</dbReference>
<name>A0AAE4VGK6_MYCFO</name>
<gene>
    <name evidence="4" type="ORF">R4485_24145</name>
</gene>
<evidence type="ECO:0000313" key="5">
    <source>
        <dbReference type="Proteomes" id="UP001186041"/>
    </source>
</evidence>
<protein>
    <submittedName>
        <fullName evidence="4">MCE family protein</fullName>
    </submittedName>
</protein>
<dbReference type="Pfam" id="PF11887">
    <property type="entry name" value="Mce4_CUP1"/>
    <property type="match status" value="1"/>
</dbReference>
<dbReference type="GO" id="GO:0005576">
    <property type="term" value="C:extracellular region"/>
    <property type="evidence" value="ECO:0007669"/>
    <property type="project" value="TreeGrafter"/>
</dbReference>
<feature type="domain" description="Mce/MlaD" evidence="2">
    <location>
        <begin position="34"/>
        <end position="108"/>
    </location>
</feature>
<keyword evidence="1" id="KW-1133">Transmembrane helix</keyword>
<sequence>MKRRIALSRAVTAILTILCVGVGGWYVFGRTDRARTVHADFGYINGIYPGSKVTVLGVPVGRVTAVTPQGTTVRVTMTLPDDVLLPAEPDAYVVSPALISDRSVELGPAYSGTGPTLADGHVIGADHSHSPITFDSMLGSLSTLTSAIGPQQGDIGAVLTRGADQWRDQGKLFNSAMRNLSAASGVLGARAEDIGTVVDNLSTLMAAFNQRQVSLNQMVDELGQVGGSWADANVDIAQPMADLKVVLDQVDAFVSQHDDDLGTIAANLNAVGDVLTAKKPQLAEFMDLVPLMMQNLSNTIGPDRRGRIRLNVSTVLSQFAAAQNFCDRTMLPMCVGAGITNPISYPISRSDPLGIVSAVTGNAPAPNPKYPR</sequence>
<evidence type="ECO:0000256" key="1">
    <source>
        <dbReference type="SAM" id="Phobius"/>
    </source>
</evidence>
<dbReference type="PANTHER" id="PTHR33371:SF4">
    <property type="entry name" value="INTERMEMBRANE PHOSPHOLIPID TRANSPORT SYSTEM BINDING PROTEIN MLAD"/>
    <property type="match status" value="1"/>
</dbReference>
<keyword evidence="1" id="KW-0812">Transmembrane</keyword>
<dbReference type="PANTHER" id="PTHR33371">
    <property type="entry name" value="INTERMEMBRANE PHOSPHOLIPID TRANSPORT SYSTEM BINDING PROTEIN MLAD-RELATED"/>
    <property type="match status" value="1"/>
</dbReference>
<dbReference type="InterPro" id="IPR052336">
    <property type="entry name" value="MlaD_Phospholipid_Transporter"/>
</dbReference>
<organism evidence="4 5">
    <name type="scientific">Mycolicibacterium fortuitum</name>
    <name type="common">Mycobacterium fortuitum</name>
    <dbReference type="NCBI Taxonomy" id="1766"/>
    <lineage>
        <taxon>Bacteria</taxon>
        <taxon>Bacillati</taxon>
        <taxon>Actinomycetota</taxon>
        <taxon>Actinomycetes</taxon>
        <taxon>Mycobacteriales</taxon>
        <taxon>Mycobacteriaceae</taxon>
        <taxon>Mycolicibacterium</taxon>
    </lineage>
</organism>
<dbReference type="Proteomes" id="UP001186041">
    <property type="component" value="Unassembled WGS sequence"/>
</dbReference>
<evidence type="ECO:0000259" key="2">
    <source>
        <dbReference type="Pfam" id="PF02470"/>
    </source>
</evidence>
<dbReference type="Pfam" id="PF02470">
    <property type="entry name" value="MlaD"/>
    <property type="match status" value="1"/>
</dbReference>
<dbReference type="InterPro" id="IPR005693">
    <property type="entry name" value="Mce"/>
</dbReference>
<reference evidence="4" key="1">
    <citation type="submission" date="2023-10" db="EMBL/GenBank/DDBJ databases">
        <title>Mycolicibacterium fortuitum clinical isolates causing pulmonary infections in humans.</title>
        <authorList>
            <person name="Mejia-Ponce P.M."/>
            <person name="Zenteno-Cuevas R."/>
            <person name="Licona-Cassani C."/>
        </authorList>
    </citation>
    <scope>NUCLEOTIDE SEQUENCE</scope>
    <source>
        <strain evidence="4">M8</strain>
    </source>
</reference>
<evidence type="ECO:0000313" key="4">
    <source>
        <dbReference type="EMBL" id="MDV7293274.1"/>
    </source>
</evidence>
<comment type="caution">
    <text evidence="4">The sequence shown here is derived from an EMBL/GenBank/DDBJ whole genome shotgun (WGS) entry which is preliminary data.</text>
</comment>
<dbReference type="AlphaFoldDB" id="A0AAE4VGK6"/>
<feature type="transmembrane region" description="Helical" evidence="1">
    <location>
        <begin position="7"/>
        <end position="28"/>
    </location>
</feature>
<keyword evidence="1" id="KW-0472">Membrane</keyword>